<dbReference type="PANTHER" id="PTHR11228:SF7">
    <property type="entry name" value="PQQA PEPTIDE CYCLASE"/>
    <property type="match status" value="1"/>
</dbReference>
<keyword evidence="4" id="KW-0479">Metal-binding</keyword>
<proteinExistence type="predicted"/>
<dbReference type="GO" id="GO:0046872">
    <property type="term" value="F:metal ion binding"/>
    <property type="evidence" value="ECO:0007669"/>
    <property type="project" value="UniProtKB-KW"/>
</dbReference>
<accession>W2C2M2</accession>
<evidence type="ECO:0000256" key="3">
    <source>
        <dbReference type="ARBA" id="ARBA00022691"/>
    </source>
</evidence>
<dbReference type="PANTHER" id="PTHR11228">
    <property type="entry name" value="RADICAL SAM DOMAIN PROTEIN"/>
    <property type="match status" value="1"/>
</dbReference>
<dbReference type="SUPFAM" id="SSF102114">
    <property type="entry name" value="Radical SAM enzymes"/>
    <property type="match status" value="1"/>
</dbReference>
<dbReference type="InterPro" id="IPR058240">
    <property type="entry name" value="rSAM_sf"/>
</dbReference>
<sequence length="363" mass="42046">MNDVKINLKKRLALETFRRLHRNRVKLHELRTLFWECTLRCNVACRHCGSDCRVSSLMPDMPMADFLRVVDEIRPHVNPHKVLIIFTGGEALVRPDIEACGRELYRREFPWGIVSNGLLFAERLPGLLAAGMRSATISLDGFEDDHNWMRGHRNSFRAATASIRGLAQTADVNWDVVTCANRRNFDDLPRFKRYLIDLGVRHWRIFTVFPVGRAAHVPELQLTDEQFVRLMRFLRETRREGQIDVSYGCEGFLGGYEMDVRDHFYECSAGVSTASVLADGSISGCPSIRADYYQGNIYRDRFMDVWENRFRPYRDRQWARQGECADCQLFRYCEGNGMHLHGSDGQLLVCHHRRIERGLAAEK</sequence>
<gene>
    <name evidence="8" type="ORF">N425_10210</name>
</gene>
<name>W2C2M2_9BACT</name>
<dbReference type="InterPro" id="IPR013785">
    <property type="entry name" value="Aldolase_TIM"/>
</dbReference>
<dbReference type="CDD" id="cd01335">
    <property type="entry name" value="Radical_SAM"/>
    <property type="match status" value="1"/>
</dbReference>
<evidence type="ECO:0000256" key="1">
    <source>
        <dbReference type="ARBA" id="ARBA00001966"/>
    </source>
</evidence>
<dbReference type="InterPro" id="IPR007197">
    <property type="entry name" value="rSAM"/>
</dbReference>
<dbReference type="GO" id="GO:0003824">
    <property type="term" value="F:catalytic activity"/>
    <property type="evidence" value="ECO:0007669"/>
    <property type="project" value="InterPro"/>
</dbReference>
<evidence type="ECO:0000256" key="2">
    <source>
        <dbReference type="ARBA" id="ARBA00022485"/>
    </source>
</evidence>
<reference evidence="8 9" key="1">
    <citation type="submission" date="2013-11" db="EMBL/GenBank/DDBJ databases">
        <title>Single cell genomics of uncultured Tannerella BU063 (oral taxon 286).</title>
        <authorList>
            <person name="Beall C.J."/>
            <person name="Campbell A.G."/>
            <person name="Griffen A.L."/>
            <person name="Podar M."/>
            <person name="Leys E.J."/>
        </authorList>
    </citation>
    <scope>NUCLEOTIDE SEQUENCE [LARGE SCALE GENOMIC DNA]</scope>
    <source>
        <strain evidence="8">Cell 2</strain>
    </source>
</reference>
<comment type="caution">
    <text evidence="8">The sequence shown here is derived from an EMBL/GenBank/DDBJ whole genome shotgun (WGS) entry which is preliminary data.</text>
</comment>
<dbReference type="Pfam" id="PF04055">
    <property type="entry name" value="Radical_SAM"/>
    <property type="match status" value="1"/>
</dbReference>
<dbReference type="Proteomes" id="UP000018837">
    <property type="component" value="Unassembled WGS sequence"/>
</dbReference>
<dbReference type="AlphaFoldDB" id="W2C2M2"/>
<dbReference type="PIRSF" id="PIRSF037420">
    <property type="entry name" value="PQQ_syn_pqqE"/>
    <property type="match status" value="1"/>
</dbReference>
<dbReference type="PATRIC" id="fig|1411148.3.peg.1645"/>
<evidence type="ECO:0000259" key="7">
    <source>
        <dbReference type="PROSITE" id="PS51918"/>
    </source>
</evidence>
<dbReference type="PROSITE" id="PS51918">
    <property type="entry name" value="RADICAL_SAM"/>
    <property type="match status" value="1"/>
</dbReference>
<dbReference type="InterPro" id="IPR050377">
    <property type="entry name" value="Radical_SAM_PqqE_MftC-like"/>
</dbReference>
<evidence type="ECO:0000256" key="6">
    <source>
        <dbReference type="ARBA" id="ARBA00023014"/>
    </source>
</evidence>
<keyword evidence="2" id="KW-0004">4Fe-4S</keyword>
<dbReference type="InterPro" id="IPR017200">
    <property type="entry name" value="PqqE-like"/>
</dbReference>
<protein>
    <submittedName>
        <fullName evidence="8">Radical SAM protein</fullName>
    </submittedName>
</protein>
<feature type="domain" description="Radical SAM core" evidence="7">
    <location>
        <begin position="27"/>
        <end position="240"/>
    </location>
</feature>
<comment type="cofactor">
    <cofactor evidence="1">
        <name>[4Fe-4S] cluster</name>
        <dbReference type="ChEBI" id="CHEBI:49883"/>
    </cofactor>
</comment>
<dbReference type="GO" id="GO:0051539">
    <property type="term" value="F:4 iron, 4 sulfur cluster binding"/>
    <property type="evidence" value="ECO:0007669"/>
    <property type="project" value="UniProtKB-KW"/>
</dbReference>
<dbReference type="NCBIfam" id="TIGR04085">
    <property type="entry name" value="rSAM_more_4Fe4S"/>
    <property type="match status" value="1"/>
</dbReference>
<dbReference type="EMBL" id="AYUF01000485">
    <property type="protein sequence ID" value="ETK01303.1"/>
    <property type="molecule type" value="Genomic_DNA"/>
</dbReference>
<evidence type="ECO:0000313" key="9">
    <source>
        <dbReference type="Proteomes" id="UP000018837"/>
    </source>
</evidence>
<organism evidence="8 9">
    <name type="scientific">Tannerella sp. oral taxon BU063 isolate Cell 2</name>
    <dbReference type="NCBI Taxonomy" id="1411148"/>
    <lineage>
        <taxon>Bacteria</taxon>
        <taxon>Pseudomonadati</taxon>
        <taxon>Bacteroidota</taxon>
        <taxon>Bacteroidia</taxon>
        <taxon>Bacteroidales</taxon>
        <taxon>Tannerellaceae</taxon>
        <taxon>Tannerella</taxon>
    </lineage>
</organism>
<keyword evidence="6" id="KW-0411">Iron-sulfur</keyword>
<dbReference type="InterPro" id="IPR026404">
    <property type="entry name" value="rSAM_w_lipo"/>
</dbReference>
<dbReference type="Gene3D" id="3.20.20.70">
    <property type="entry name" value="Aldolase class I"/>
    <property type="match status" value="1"/>
</dbReference>
<evidence type="ECO:0000256" key="4">
    <source>
        <dbReference type="ARBA" id="ARBA00022723"/>
    </source>
</evidence>
<evidence type="ECO:0000313" key="8">
    <source>
        <dbReference type="EMBL" id="ETK01303.1"/>
    </source>
</evidence>
<dbReference type="InterPro" id="IPR023885">
    <property type="entry name" value="4Fe4S-binding_SPASM_dom"/>
</dbReference>
<keyword evidence="5" id="KW-0408">Iron</keyword>
<dbReference type="SFLD" id="SFLDS00029">
    <property type="entry name" value="Radical_SAM"/>
    <property type="match status" value="1"/>
</dbReference>
<evidence type="ECO:0000256" key="5">
    <source>
        <dbReference type="ARBA" id="ARBA00023004"/>
    </source>
</evidence>
<dbReference type="NCBIfam" id="TIGR04133">
    <property type="entry name" value="rSAM_w_lipo"/>
    <property type="match status" value="1"/>
</dbReference>
<dbReference type="Pfam" id="PF13186">
    <property type="entry name" value="SPASM"/>
    <property type="match status" value="1"/>
</dbReference>
<dbReference type="SFLD" id="SFLDG01067">
    <property type="entry name" value="SPASM/twitch_domain_containing"/>
    <property type="match status" value="1"/>
</dbReference>
<keyword evidence="3" id="KW-0949">S-adenosyl-L-methionine</keyword>